<keyword evidence="9" id="KW-1185">Reference proteome</keyword>
<dbReference type="OrthoDB" id="6753468at2759"/>
<dbReference type="Gene3D" id="6.20.210.20">
    <property type="entry name" value="THAP domain"/>
    <property type="match status" value="1"/>
</dbReference>
<dbReference type="PROSITE" id="PS50950">
    <property type="entry name" value="ZF_THAP"/>
    <property type="match status" value="1"/>
</dbReference>
<dbReference type="InterPro" id="IPR027805">
    <property type="entry name" value="Transposase_HTH_dom"/>
</dbReference>
<sequence>MNHYCCVPQCSSWVKKNPELSFHTFPKAGKERVVVETKLGNKELVDRRQMWIRLLKIGKNPSIHMRVCSLHFDESDFLQKERVKRRTLKPKTVPSKNLPKISHDAAAGPSSRIRRTRQMEAHMLNEASATNNEATNVFPLCDDDDNVEDPQERKAAEDVLAQVDSQNTVEVVPPGPSSRDSAVQVNTPKVLTLYELITSDEKLRNFTGINNFAIFDSILEIFEKYHKDKRVRRLSIRQRIMLLLTKFKTSLTYVTLGSLFGITPDLAKTYIYEMMPVLSKILKPLIVFPSTTQITKNMPICFKEFQDVRVILDCTEIFVQSPKCLCCRIRFYSQYKSNITVKFMTGVSPGGLITYISKPYGGRASDKVIFEESNLISLLNPNRDAIMVDKGFVIDDICNLYKVKLIRPPFLRHKSQLSSEESILNAKIASARVHIELGSHRMKVNESPI</sequence>
<protein>
    <submittedName>
        <fullName evidence="10">Uncharacterized protein LOC115878502</fullName>
    </submittedName>
</protein>
<keyword evidence="2" id="KW-0479">Metal-binding</keyword>
<dbReference type="SUPFAM" id="SSF57716">
    <property type="entry name" value="Glucocorticoid receptor-like (DNA-binding domain)"/>
    <property type="match status" value="1"/>
</dbReference>
<feature type="region of interest" description="Disordered" evidence="7">
    <location>
        <begin position="134"/>
        <end position="153"/>
    </location>
</feature>
<dbReference type="KEGG" id="soy:115878502"/>
<dbReference type="InterPro" id="IPR006612">
    <property type="entry name" value="THAP_Znf"/>
</dbReference>
<evidence type="ECO:0000259" key="8">
    <source>
        <dbReference type="PROSITE" id="PS50950"/>
    </source>
</evidence>
<keyword evidence="3 6" id="KW-0863">Zinc-finger</keyword>
<dbReference type="Pfam" id="PF05485">
    <property type="entry name" value="THAP"/>
    <property type="match status" value="1"/>
</dbReference>
<evidence type="ECO:0000256" key="6">
    <source>
        <dbReference type="PROSITE-ProRule" id="PRU00309"/>
    </source>
</evidence>
<dbReference type="Proteomes" id="UP000504635">
    <property type="component" value="Unplaced"/>
</dbReference>
<comment type="cofactor">
    <cofactor evidence="1">
        <name>a divalent metal cation</name>
        <dbReference type="ChEBI" id="CHEBI:60240"/>
    </cofactor>
</comment>
<evidence type="ECO:0000256" key="2">
    <source>
        <dbReference type="ARBA" id="ARBA00022723"/>
    </source>
</evidence>
<dbReference type="SMART" id="SM00980">
    <property type="entry name" value="THAP"/>
    <property type="match status" value="1"/>
</dbReference>
<dbReference type="Pfam" id="PF13359">
    <property type="entry name" value="DDE_Tnp_4"/>
    <property type="match status" value="1"/>
</dbReference>
<organism evidence="9 10">
    <name type="scientific">Sitophilus oryzae</name>
    <name type="common">Rice weevil</name>
    <name type="synonym">Curculio oryzae</name>
    <dbReference type="NCBI Taxonomy" id="7048"/>
    <lineage>
        <taxon>Eukaryota</taxon>
        <taxon>Metazoa</taxon>
        <taxon>Ecdysozoa</taxon>
        <taxon>Arthropoda</taxon>
        <taxon>Hexapoda</taxon>
        <taxon>Insecta</taxon>
        <taxon>Pterygota</taxon>
        <taxon>Neoptera</taxon>
        <taxon>Endopterygota</taxon>
        <taxon>Coleoptera</taxon>
        <taxon>Polyphaga</taxon>
        <taxon>Cucujiformia</taxon>
        <taxon>Curculionidae</taxon>
        <taxon>Dryophthorinae</taxon>
        <taxon>Sitophilus</taxon>
    </lineage>
</organism>
<keyword evidence="4" id="KW-0862">Zinc</keyword>
<evidence type="ECO:0000256" key="7">
    <source>
        <dbReference type="SAM" id="MobiDB-lite"/>
    </source>
</evidence>
<dbReference type="AlphaFoldDB" id="A0A6J2XHH7"/>
<evidence type="ECO:0000256" key="1">
    <source>
        <dbReference type="ARBA" id="ARBA00001968"/>
    </source>
</evidence>
<dbReference type="PANTHER" id="PTHR23080:SF141">
    <property type="entry name" value="TRANSPOSASE HELIX-TURN-HELIX DOMAIN-CONTAINING PROTEIN"/>
    <property type="match status" value="1"/>
</dbReference>
<feature type="domain" description="THAP-type" evidence="8">
    <location>
        <begin position="1"/>
        <end position="97"/>
    </location>
</feature>
<dbReference type="GO" id="GO:0008270">
    <property type="term" value="F:zinc ion binding"/>
    <property type="evidence" value="ECO:0007669"/>
    <property type="project" value="UniProtKB-KW"/>
</dbReference>
<keyword evidence="5 6" id="KW-0238">DNA-binding</keyword>
<evidence type="ECO:0000313" key="9">
    <source>
        <dbReference type="Proteomes" id="UP000504635"/>
    </source>
</evidence>
<evidence type="ECO:0000256" key="5">
    <source>
        <dbReference type="ARBA" id="ARBA00023125"/>
    </source>
</evidence>
<dbReference type="GO" id="GO:0003677">
    <property type="term" value="F:DNA binding"/>
    <property type="evidence" value="ECO:0007669"/>
    <property type="project" value="UniProtKB-UniRule"/>
</dbReference>
<dbReference type="InterPro" id="IPR027806">
    <property type="entry name" value="HARBI1_dom"/>
</dbReference>
<gene>
    <name evidence="10" type="primary">LOC115878502</name>
</gene>
<dbReference type="GeneID" id="115878502"/>
<evidence type="ECO:0000256" key="4">
    <source>
        <dbReference type="ARBA" id="ARBA00022833"/>
    </source>
</evidence>
<dbReference type="Pfam" id="PF13613">
    <property type="entry name" value="HTH_Tnp_4"/>
    <property type="match status" value="1"/>
</dbReference>
<dbReference type="InParanoid" id="A0A6J2XHH7"/>
<evidence type="ECO:0000256" key="3">
    <source>
        <dbReference type="ARBA" id="ARBA00022771"/>
    </source>
</evidence>
<proteinExistence type="predicted"/>
<dbReference type="InterPro" id="IPR038441">
    <property type="entry name" value="THAP_Znf_sf"/>
</dbReference>
<evidence type="ECO:0000313" key="10">
    <source>
        <dbReference type="RefSeq" id="XP_030750898.1"/>
    </source>
</evidence>
<name>A0A6J2XHH7_SITOR</name>
<dbReference type="RefSeq" id="XP_030750898.1">
    <property type="nucleotide sequence ID" value="XM_030895038.1"/>
</dbReference>
<reference evidence="10" key="1">
    <citation type="submission" date="2025-08" db="UniProtKB">
        <authorList>
            <consortium name="RefSeq"/>
        </authorList>
    </citation>
    <scope>IDENTIFICATION</scope>
    <source>
        <tissue evidence="10">Gonads</tissue>
    </source>
</reference>
<feature type="region of interest" description="Disordered" evidence="7">
    <location>
        <begin position="92"/>
        <end position="111"/>
    </location>
</feature>
<dbReference type="PANTHER" id="PTHR23080">
    <property type="entry name" value="THAP DOMAIN PROTEIN"/>
    <property type="match status" value="1"/>
</dbReference>
<accession>A0A6J2XHH7</accession>